<evidence type="ECO:0000256" key="1">
    <source>
        <dbReference type="SAM" id="SignalP"/>
    </source>
</evidence>
<dbReference type="AlphaFoldDB" id="A0A1F6VHW3"/>
<evidence type="ECO:0000313" key="2">
    <source>
        <dbReference type="EMBL" id="OGI69156.1"/>
    </source>
</evidence>
<dbReference type="EMBL" id="MFSP01000028">
    <property type="protein sequence ID" value="OGI69156.1"/>
    <property type="molecule type" value="Genomic_DNA"/>
</dbReference>
<evidence type="ECO:0008006" key="4">
    <source>
        <dbReference type="Google" id="ProtNLM"/>
    </source>
</evidence>
<evidence type="ECO:0000313" key="3">
    <source>
        <dbReference type="Proteomes" id="UP000179076"/>
    </source>
</evidence>
<gene>
    <name evidence="2" type="ORF">A2W18_10555</name>
</gene>
<reference evidence="2 3" key="1">
    <citation type="journal article" date="2016" name="Nat. Commun.">
        <title>Thousands of microbial genomes shed light on interconnected biogeochemical processes in an aquifer system.</title>
        <authorList>
            <person name="Anantharaman K."/>
            <person name="Brown C.T."/>
            <person name="Hug L.A."/>
            <person name="Sharon I."/>
            <person name="Castelle C.J."/>
            <person name="Probst A.J."/>
            <person name="Thomas B.C."/>
            <person name="Singh A."/>
            <person name="Wilkins M.J."/>
            <person name="Karaoz U."/>
            <person name="Brodie E.L."/>
            <person name="Williams K.H."/>
            <person name="Hubbard S.S."/>
            <person name="Banfield J.F."/>
        </authorList>
    </citation>
    <scope>NUCLEOTIDE SEQUENCE [LARGE SCALE GENOMIC DNA]</scope>
</reference>
<keyword evidence="1" id="KW-0732">Signal</keyword>
<protein>
    <recommendedName>
        <fullName evidence="4">Inhibitor I9 domain-containing protein</fullName>
    </recommendedName>
</protein>
<organism evidence="2 3">
    <name type="scientific">Candidatus Muproteobacteria bacterium RBG_16_60_9</name>
    <dbReference type="NCBI Taxonomy" id="1817755"/>
    <lineage>
        <taxon>Bacteria</taxon>
        <taxon>Pseudomonadati</taxon>
        <taxon>Pseudomonadota</taxon>
        <taxon>Candidatus Muproteobacteria</taxon>
    </lineage>
</organism>
<dbReference type="Proteomes" id="UP000179076">
    <property type="component" value="Unassembled WGS sequence"/>
</dbReference>
<comment type="caution">
    <text evidence="2">The sequence shown here is derived from an EMBL/GenBank/DDBJ whole genome shotgun (WGS) entry which is preliminary data.</text>
</comment>
<dbReference type="PROSITE" id="PS51257">
    <property type="entry name" value="PROKAR_LIPOPROTEIN"/>
    <property type="match status" value="1"/>
</dbReference>
<sequence>MRAWAVVATALAGIAATGACATNTPLSQPGGSLGDRAERADRVVVVQLIIVFRADIRAADPAFLAAVSKDIGTPLAYLRPISGGAHLLSATLPPTSVNDLVRRLQNRPDVMDVQPDVTVRRQ</sequence>
<accession>A0A1F6VHW3</accession>
<feature type="chain" id="PRO_5009527241" description="Inhibitor I9 domain-containing protein" evidence="1">
    <location>
        <begin position="22"/>
        <end position="122"/>
    </location>
</feature>
<feature type="signal peptide" evidence="1">
    <location>
        <begin position="1"/>
        <end position="21"/>
    </location>
</feature>
<proteinExistence type="predicted"/>
<name>A0A1F6VHW3_9PROT</name>